<comment type="caution">
    <text evidence="1">The sequence shown here is derived from an EMBL/GenBank/DDBJ whole genome shotgun (WGS) entry which is preliminary data.</text>
</comment>
<dbReference type="EMBL" id="QRVZ01000035">
    <property type="protein sequence ID" value="RGS79205.1"/>
    <property type="molecule type" value="Genomic_DNA"/>
</dbReference>
<evidence type="ECO:0000313" key="2">
    <source>
        <dbReference type="Proteomes" id="UP000266492"/>
    </source>
</evidence>
<proteinExistence type="predicted"/>
<reference evidence="1 2" key="1">
    <citation type="submission" date="2018-08" db="EMBL/GenBank/DDBJ databases">
        <title>A genome reference for cultivated species of the human gut microbiota.</title>
        <authorList>
            <person name="Zou Y."/>
            <person name="Xue W."/>
            <person name="Luo G."/>
        </authorList>
    </citation>
    <scope>NUCLEOTIDE SEQUENCE [LARGE SCALE GENOMIC DNA]</scope>
    <source>
        <strain evidence="1 2">AF20-9LB</strain>
    </source>
</reference>
<gene>
    <name evidence="1" type="ORF">DWX70_24570</name>
</gene>
<dbReference type="RefSeq" id="WP_008671649.1">
    <property type="nucleotide sequence ID" value="NZ_JADMYG010000063.1"/>
</dbReference>
<dbReference type="Proteomes" id="UP000266492">
    <property type="component" value="Unassembled WGS sequence"/>
</dbReference>
<sequence>MNIKRLINEVGSSYTSYRQYCDKVAIEAQKYIDWDNDIGCEYFPSDGVCLTTTDAYVCPATAFFGVIKEKGQISQSEFKSICV</sequence>
<protein>
    <submittedName>
        <fullName evidence="1">Uncharacterized protein</fullName>
    </submittedName>
</protein>
<dbReference type="AlphaFoldDB" id="A0A395VS96"/>
<evidence type="ECO:0000313" key="1">
    <source>
        <dbReference type="EMBL" id="RGS79205.1"/>
    </source>
</evidence>
<accession>A0A395VS96</accession>
<organism evidence="1 2">
    <name type="scientific">Bacteroides ovatus</name>
    <dbReference type="NCBI Taxonomy" id="28116"/>
    <lineage>
        <taxon>Bacteria</taxon>
        <taxon>Pseudomonadati</taxon>
        <taxon>Bacteroidota</taxon>
        <taxon>Bacteroidia</taxon>
        <taxon>Bacteroidales</taxon>
        <taxon>Bacteroidaceae</taxon>
        <taxon>Bacteroides</taxon>
    </lineage>
</organism>
<name>A0A395VS96_BACOV</name>